<accession>A0AAV2P8I0</accession>
<dbReference type="InterPro" id="IPR003746">
    <property type="entry name" value="DUF167"/>
</dbReference>
<sequence length="141" mass="15342">MVTRLSKSSCKIYLTVTREMSKQRSAKNEKIRKGTTVDNQSTGSVVLNKDGNVVIKIQAKPGAKCNNVTDISDEAVGIAISAPPMEGEANAELVKYLASIFELRKSDVSLDRGSRSRQKVVIVSGITTDQVLEKLKKEMGN</sequence>
<dbReference type="EMBL" id="OZ034831">
    <property type="protein sequence ID" value="CAL1688046.1"/>
    <property type="molecule type" value="Genomic_DNA"/>
</dbReference>
<evidence type="ECO:0000313" key="3">
    <source>
        <dbReference type="EMBL" id="CAL1688046.1"/>
    </source>
</evidence>
<comment type="similarity">
    <text evidence="1">Belongs to the UPF0235 family.</text>
</comment>
<dbReference type="GO" id="GO:0005737">
    <property type="term" value="C:cytoplasm"/>
    <property type="evidence" value="ECO:0007669"/>
    <property type="project" value="TreeGrafter"/>
</dbReference>
<dbReference type="NCBIfam" id="TIGR00251">
    <property type="entry name" value="DUF167 family protein"/>
    <property type="match status" value="1"/>
</dbReference>
<evidence type="ECO:0000256" key="1">
    <source>
        <dbReference type="ARBA" id="ARBA00010364"/>
    </source>
</evidence>
<keyword evidence="4" id="KW-1185">Reference proteome</keyword>
<dbReference type="HAMAP" id="MF_00634">
    <property type="entry name" value="UPF0235"/>
    <property type="match status" value="1"/>
</dbReference>
<evidence type="ECO:0000256" key="2">
    <source>
        <dbReference type="SAM" id="MobiDB-lite"/>
    </source>
</evidence>
<dbReference type="Proteomes" id="UP001497644">
    <property type="component" value="Chromosome 8"/>
</dbReference>
<dbReference type="InterPro" id="IPR036591">
    <property type="entry name" value="YggU-like_sf"/>
</dbReference>
<feature type="compositionally biased region" description="Basic and acidic residues" evidence="2">
    <location>
        <begin position="23"/>
        <end position="32"/>
    </location>
</feature>
<dbReference type="Gene3D" id="3.30.1200.10">
    <property type="entry name" value="YggU-like"/>
    <property type="match status" value="1"/>
</dbReference>
<protein>
    <submittedName>
        <fullName evidence="3">Uncharacterized protein</fullName>
    </submittedName>
</protein>
<dbReference type="SMART" id="SM01152">
    <property type="entry name" value="DUF167"/>
    <property type="match status" value="1"/>
</dbReference>
<proteinExistence type="inferred from homology"/>
<gene>
    <name evidence="3" type="ORF">LPLAT_LOCUS13190</name>
</gene>
<name>A0AAV2P8I0_9HYME</name>
<feature type="region of interest" description="Disordered" evidence="2">
    <location>
        <begin position="23"/>
        <end position="43"/>
    </location>
</feature>
<reference evidence="3" key="1">
    <citation type="submission" date="2024-04" db="EMBL/GenBank/DDBJ databases">
        <authorList>
            <consortium name="Molecular Ecology Group"/>
        </authorList>
    </citation>
    <scope>NUCLEOTIDE SEQUENCE</scope>
</reference>
<dbReference type="PANTHER" id="PTHR13420:SF7">
    <property type="entry name" value="UPF0235 PROTEIN C15ORF40"/>
    <property type="match status" value="1"/>
</dbReference>
<evidence type="ECO:0000313" key="4">
    <source>
        <dbReference type="Proteomes" id="UP001497644"/>
    </source>
</evidence>
<organism evidence="3 4">
    <name type="scientific">Lasius platythorax</name>
    <dbReference type="NCBI Taxonomy" id="488582"/>
    <lineage>
        <taxon>Eukaryota</taxon>
        <taxon>Metazoa</taxon>
        <taxon>Ecdysozoa</taxon>
        <taxon>Arthropoda</taxon>
        <taxon>Hexapoda</taxon>
        <taxon>Insecta</taxon>
        <taxon>Pterygota</taxon>
        <taxon>Neoptera</taxon>
        <taxon>Endopterygota</taxon>
        <taxon>Hymenoptera</taxon>
        <taxon>Apocrita</taxon>
        <taxon>Aculeata</taxon>
        <taxon>Formicoidea</taxon>
        <taxon>Formicidae</taxon>
        <taxon>Formicinae</taxon>
        <taxon>Lasius</taxon>
        <taxon>Lasius</taxon>
    </lineage>
</organism>
<dbReference type="SUPFAM" id="SSF69786">
    <property type="entry name" value="YggU-like"/>
    <property type="match status" value="1"/>
</dbReference>
<dbReference type="PANTHER" id="PTHR13420">
    <property type="entry name" value="UPF0235 PROTEIN C15ORF40"/>
    <property type="match status" value="1"/>
</dbReference>
<dbReference type="Pfam" id="PF02594">
    <property type="entry name" value="DUF167"/>
    <property type="match status" value="1"/>
</dbReference>
<dbReference type="AlphaFoldDB" id="A0AAV2P8I0"/>